<evidence type="ECO:0000313" key="2">
    <source>
        <dbReference type="EMBL" id="OLF15626.1"/>
    </source>
</evidence>
<keyword evidence="3" id="KW-1185">Reference proteome</keyword>
<dbReference type="STRING" id="1912961.BU204_21175"/>
<evidence type="ECO:0000313" key="3">
    <source>
        <dbReference type="Proteomes" id="UP000185596"/>
    </source>
</evidence>
<organism evidence="2 3">
    <name type="scientific">Actinophytocola xanthii</name>
    <dbReference type="NCBI Taxonomy" id="1912961"/>
    <lineage>
        <taxon>Bacteria</taxon>
        <taxon>Bacillati</taxon>
        <taxon>Actinomycetota</taxon>
        <taxon>Actinomycetes</taxon>
        <taxon>Pseudonocardiales</taxon>
        <taxon>Pseudonocardiaceae</taxon>
    </lineage>
</organism>
<dbReference type="InterPro" id="IPR010310">
    <property type="entry name" value="T7SS_ESAT-6-like"/>
</dbReference>
<dbReference type="Pfam" id="PF06013">
    <property type="entry name" value="WXG100"/>
    <property type="match status" value="1"/>
</dbReference>
<protein>
    <recommendedName>
        <fullName evidence="1">ESAT-6-like protein</fullName>
    </recommendedName>
</protein>
<dbReference type="AlphaFoldDB" id="A0A1Q8CMN6"/>
<dbReference type="Gene3D" id="1.10.287.1060">
    <property type="entry name" value="ESAT-6-like"/>
    <property type="match status" value="1"/>
</dbReference>
<comment type="similarity">
    <text evidence="1">Belongs to the WXG100 family.</text>
</comment>
<dbReference type="SUPFAM" id="SSF140453">
    <property type="entry name" value="EsxAB dimer-like"/>
    <property type="match status" value="1"/>
</dbReference>
<dbReference type="InterPro" id="IPR036689">
    <property type="entry name" value="ESAT-6-like_sf"/>
</dbReference>
<dbReference type="OrthoDB" id="4554345at2"/>
<proteinExistence type="inferred from homology"/>
<sequence>MPDGYTGTVQDFTNAHRDVVGVKEDVEATLKQVWDTVVGLQGEWKGAAATAFSNMMQRFDTNAKDLNAALEAIAEQLLAAGSTYQEQEDSKQDVFGNLSAQLDG</sequence>
<dbReference type="Proteomes" id="UP000185596">
    <property type="component" value="Unassembled WGS sequence"/>
</dbReference>
<dbReference type="NCBIfam" id="TIGR03930">
    <property type="entry name" value="WXG100_ESAT6"/>
    <property type="match status" value="1"/>
</dbReference>
<reference evidence="2 3" key="1">
    <citation type="submission" date="2016-12" db="EMBL/GenBank/DDBJ databases">
        <title>The draft genome sequence of Actinophytocola sp. 11-183.</title>
        <authorList>
            <person name="Wang W."/>
            <person name="Yuan L."/>
        </authorList>
    </citation>
    <scope>NUCLEOTIDE SEQUENCE [LARGE SCALE GENOMIC DNA]</scope>
    <source>
        <strain evidence="2 3">11-183</strain>
    </source>
</reference>
<accession>A0A1Q8CMN6</accession>
<comment type="caution">
    <text evidence="2">The sequence shown here is derived from an EMBL/GenBank/DDBJ whole genome shotgun (WGS) entry which is preliminary data.</text>
</comment>
<dbReference type="EMBL" id="MSIE01000039">
    <property type="protein sequence ID" value="OLF15626.1"/>
    <property type="molecule type" value="Genomic_DNA"/>
</dbReference>
<dbReference type="RefSeq" id="WP_075127453.1">
    <property type="nucleotide sequence ID" value="NZ_MSIE01000039.1"/>
</dbReference>
<name>A0A1Q8CMN6_9PSEU</name>
<evidence type="ECO:0000256" key="1">
    <source>
        <dbReference type="RuleBase" id="RU362001"/>
    </source>
</evidence>
<gene>
    <name evidence="2" type="ORF">BU204_21175</name>
</gene>